<name>A0A0R0C953_9GAMM</name>
<gene>
    <name evidence="3" type="ORF">ABB26_15320</name>
</gene>
<dbReference type="PANTHER" id="PTHR13847">
    <property type="entry name" value="SARCOSINE DEHYDROGENASE-RELATED"/>
    <property type="match status" value="1"/>
</dbReference>
<dbReference type="AlphaFoldDB" id="A0A0R0C953"/>
<dbReference type="Gene3D" id="3.30.9.10">
    <property type="entry name" value="D-Amino Acid Oxidase, subunit A, domain 2"/>
    <property type="match status" value="1"/>
</dbReference>
<sequence length="416" mass="45939">MNFPKDDVLIIGAGATGLATALALSHAGRQVRVLDAGRLGGATSHGNCGTITPSHAPPLAAPGVPMRALRWMLSPQAPLYIPPRFDPSLWRWLVRFAARCNSHAWLQSTQGRAALLNDSRQRLVEWVRDHQLDCEFAEKGLDYVFREQANFERHAVECEALQQLGIATQVIDGADYLRQEPAFNEGIVGAIRFPGDASLRPDRYTAELGRVLRAQGVQIEEHCALVSFDPQKNGVRVRTAKGERYAAELVLATGAWSPQLVRSVGLRMPIQPGKGYSITTSQTAQVPSRPVVLKDRSVFVIAWDGRMRLGGTMEFSGQDRRLNETRLQALEQAAHHYLRQPLGGAVHERWYGWRPMTWDDMPILGRSPLHAHVWLAAGHGMLGISMSSGSGQLMADLITGQTPAIDPTPYRAERFQ</sequence>
<dbReference type="PATRIC" id="fig|405444.3.peg.2174"/>
<dbReference type="PANTHER" id="PTHR13847:SF289">
    <property type="entry name" value="GLYCINE OXIDASE"/>
    <property type="match status" value="1"/>
</dbReference>
<evidence type="ECO:0000256" key="1">
    <source>
        <dbReference type="ARBA" id="ARBA00023002"/>
    </source>
</evidence>
<dbReference type="GO" id="GO:0016491">
    <property type="term" value="F:oxidoreductase activity"/>
    <property type="evidence" value="ECO:0007669"/>
    <property type="project" value="UniProtKB-KW"/>
</dbReference>
<dbReference type="Proteomes" id="UP000050864">
    <property type="component" value="Unassembled WGS sequence"/>
</dbReference>
<dbReference type="Pfam" id="PF01266">
    <property type="entry name" value="DAO"/>
    <property type="match status" value="1"/>
</dbReference>
<dbReference type="PRINTS" id="PR00420">
    <property type="entry name" value="RNGMNOXGNASE"/>
</dbReference>
<keyword evidence="1" id="KW-0560">Oxidoreductase</keyword>
<reference evidence="3 4" key="1">
    <citation type="submission" date="2015-05" db="EMBL/GenBank/DDBJ databases">
        <title>Genome sequencing and analysis of members of genus Stenotrophomonas.</title>
        <authorList>
            <person name="Patil P.P."/>
            <person name="Midha S."/>
            <person name="Patil P.B."/>
        </authorList>
    </citation>
    <scope>NUCLEOTIDE SEQUENCE [LARGE SCALE GENOMIC DNA]</scope>
    <source>
        <strain evidence="3 4">DSM 18929</strain>
    </source>
</reference>
<proteinExistence type="predicted"/>
<dbReference type="Gene3D" id="3.50.50.60">
    <property type="entry name" value="FAD/NAD(P)-binding domain"/>
    <property type="match status" value="2"/>
</dbReference>
<dbReference type="RefSeq" id="WP_057635571.1">
    <property type="nucleotide sequence ID" value="NZ_LDJI01000029.1"/>
</dbReference>
<accession>A0A0R0C953</accession>
<evidence type="ECO:0000313" key="3">
    <source>
        <dbReference type="EMBL" id="KRG62654.1"/>
    </source>
</evidence>
<comment type="caution">
    <text evidence="3">The sequence shown here is derived from an EMBL/GenBank/DDBJ whole genome shotgun (WGS) entry which is preliminary data.</text>
</comment>
<dbReference type="InterPro" id="IPR036188">
    <property type="entry name" value="FAD/NAD-bd_sf"/>
</dbReference>
<dbReference type="SUPFAM" id="SSF51905">
    <property type="entry name" value="FAD/NAD(P)-binding domain"/>
    <property type="match status" value="1"/>
</dbReference>
<dbReference type="GO" id="GO:0005737">
    <property type="term" value="C:cytoplasm"/>
    <property type="evidence" value="ECO:0007669"/>
    <property type="project" value="TreeGrafter"/>
</dbReference>
<evidence type="ECO:0000313" key="4">
    <source>
        <dbReference type="Proteomes" id="UP000050864"/>
    </source>
</evidence>
<feature type="domain" description="FAD dependent oxidoreductase" evidence="2">
    <location>
        <begin position="7"/>
        <end position="397"/>
    </location>
</feature>
<keyword evidence="4" id="KW-1185">Reference proteome</keyword>
<dbReference type="OrthoDB" id="9805337at2"/>
<organism evidence="3 4">
    <name type="scientific">Stenotrophomonas humi</name>
    <dbReference type="NCBI Taxonomy" id="405444"/>
    <lineage>
        <taxon>Bacteria</taxon>
        <taxon>Pseudomonadati</taxon>
        <taxon>Pseudomonadota</taxon>
        <taxon>Gammaproteobacteria</taxon>
        <taxon>Lysobacterales</taxon>
        <taxon>Lysobacteraceae</taxon>
        <taxon>Stenotrophomonas</taxon>
    </lineage>
</organism>
<dbReference type="InterPro" id="IPR006076">
    <property type="entry name" value="FAD-dep_OxRdtase"/>
</dbReference>
<dbReference type="STRING" id="405444.ABB26_15320"/>
<dbReference type="EMBL" id="LDJI01000029">
    <property type="protein sequence ID" value="KRG62654.1"/>
    <property type="molecule type" value="Genomic_DNA"/>
</dbReference>
<evidence type="ECO:0000259" key="2">
    <source>
        <dbReference type="Pfam" id="PF01266"/>
    </source>
</evidence>
<dbReference type="SUPFAM" id="SSF54373">
    <property type="entry name" value="FAD-linked reductases, C-terminal domain"/>
    <property type="match status" value="1"/>
</dbReference>
<protein>
    <submittedName>
        <fullName evidence="3">Amino acid dehydrogenase</fullName>
    </submittedName>
</protein>